<dbReference type="EMBL" id="BDGU01000001">
    <property type="protein sequence ID" value="GAV98665.1"/>
    <property type="molecule type" value="Genomic_DNA"/>
</dbReference>
<reference evidence="5 6" key="1">
    <citation type="submission" date="2016-08" db="EMBL/GenBank/DDBJ databases">
        <authorList>
            <consortium name="Lentinula edodes genome sequencing consortium"/>
            <person name="Sakamoto Y."/>
            <person name="Nakade K."/>
            <person name="Sato S."/>
            <person name="Yoshida Y."/>
            <person name="Miyazaki K."/>
            <person name="Natsume S."/>
            <person name="Konno N."/>
        </authorList>
    </citation>
    <scope>NUCLEOTIDE SEQUENCE [LARGE SCALE GENOMIC DNA]</scope>
    <source>
        <strain evidence="5 6">NBRC 111202</strain>
    </source>
</reference>
<dbReference type="SMART" id="SM00835">
    <property type="entry name" value="Cupin_1"/>
    <property type="match status" value="2"/>
</dbReference>
<evidence type="ECO:0000256" key="2">
    <source>
        <dbReference type="PIRSR" id="PIRSR617774-1"/>
    </source>
</evidence>
<feature type="binding site" evidence="3">
    <location>
        <position position="468"/>
    </location>
    <ligand>
        <name>Mn(2+)</name>
        <dbReference type="ChEBI" id="CHEBI:29035"/>
        <label>2</label>
    </ligand>
</feature>
<dbReference type="CDD" id="cd20304">
    <property type="entry name" value="cupin_OxDC_N"/>
    <property type="match status" value="1"/>
</dbReference>
<evidence type="ECO:0000256" key="1">
    <source>
        <dbReference type="ARBA" id="ARBA00022723"/>
    </source>
</evidence>
<feature type="binding site" evidence="3">
    <location>
        <position position="286"/>
    </location>
    <ligand>
        <name>Mn(2+)</name>
        <dbReference type="ChEBI" id="CHEBI:29035"/>
        <label>1</label>
    </ligand>
</feature>
<dbReference type="AlphaFoldDB" id="A0A1Q3DUM0"/>
<feature type="domain" description="Cupin type-1" evidence="4">
    <location>
        <begin position="377"/>
        <end position="518"/>
    </location>
</feature>
<dbReference type="InterPro" id="IPR017774">
    <property type="entry name" value="Bicupin_oxalate_deCO2ase/Oxase"/>
</dbReference>
<dbReference type="PANTHER" id="PTHR35848">
    <property type="entry name" value="OXALATE-BINDING PROTEIN"/>
    <property type="match status" value="1"/>
</dbReference>
<feature type="binding site" evidence="3">
    <location>
        <position position="422"/>
    </location>
    <ligand>
        <name>Mn(2+)</name>
        <dbReference type="ChEBI" id="CHEBI:29035"/>
        <label>2</label>
    </ligand>
</feature>
<keyword evidence="6" id="KW-1185">Reference proteome</keyword>
<organism evidence="5 6">
    <name type="scientific">Lentinula edodes</name>
    <name type="common">Shiitake mushroom</name>
    <name type="synonym">Lentinus edodes</name>
    <dbReference type="NCBI Taxonomy" id="5353"/>
    <lineage>
        <taxon>Eukaryota</taxon>
        <taxon>Fungi</taxon>
        <taxon>Dikarya</taxon>
        <taxon>Basidiomycota</taxon>
        <taxon>Agaricomycotina</taxon>
        <taxon>Agaricomycetes</taxon>
        <taxon>Agaricomycetidae</taxon>
        <taxon>Agaricales</taxon>
        <taxon>Marasmiineae</taxon>
        <taxon>Omphalotaceae</taxon>
        <taxon>Lentinula</taxon>
    </lineage>
</organism>
<feature type="binding site" evidence="3">
    <location>
        <position position="429"/>
    </location>
    <ligand>
        <name>Mn(2+)</name>
        <dbReference type="ChEBI" id="CHEBI:29035"/>
        <label>2</label>
    </ligand>
</feature>
<sequence length="529" mass="57822">MVFQKVFAPFLMRTKALPLHLSLHEDSKYDQSCAFCNVSTENGFEVMWEEARSRGPLTRVFVPLLIETTEPYYSRANQMIPVQSSLILLVALSKLCNTAPAVSSGSITESVSAIPSSTDSAALSVTTVPFASTDPNEPLWNIDSPDSAPSPVRGSLGASIIGPDNIPMDLENADLFAPPTSDNGDTGNSKWPFALSHNRLQTGGWARQENIEVMPIATAMASVDMRLEAGAIRELHWHKTSEVNMIFWAYVLKGTSQITAVDTEGRNFIANVRAGDLWFFPPGIPHSIQATGDDPDGTEFLLIFDDGAFSEDSTFLLTDWLAHVPAEVISKNFQVNNSEAFAHIPDKELYIFPSVVPPDDQQAPISPQGTIPQSYAFSLSSLNATQLSGGSVKIVDSTIFPISTTIAAAEVTVEPGAMRELHWHPTMDEWSFFLEGTGRVTVFASQSNARTFNYQAGDIGYVPTAMGHYVENTGNTTLRFLEIFNSDRFQDISLNQWLALTPPSLVKAHLNLDDETISQLSKTKPIVIG</sequence>
<name>A0A1Q3DUM0_LENED</name>
<dbReference type="CDD" id="cd20305">
    <property type="entry name" value="cupin_OxDC_C"/>
    <property type="match status" value="1"/>
</dbReference>
<reference evidence="5 6" key="2">
    <citation type="submission" date="2017-02" db="EMBL/GenBank/DDBJ databases">
        <title>A genome survey and senescence transcriptome analysis in Lentinula edodes.</title>
        <authorList>
            <person name="Sakamoto Y."/>
            <person name="Nakade K."/>
            <person name="Sato S."/>
            <person name="Yoshida Y."/>
            <person name="Miyazaki K."/>
            <person name="Natsume S."/>
            <person name="Konno N."/>
        </authorList>
    </citation>
    <scope>NUCLEOTIDE SEQUENCE [LARGE SCALE GENOMIC DNA]</scope>
    <source>
        <strain evidence="5 6">NBRC 111202</strain>
    </source>
</reference>
<dbReference type="NCBIfam" id="TIGR03404">
    <property type="entry name" value="bicupin_oxalic"/>
    <property type="match status" value="1"/>
</dbReference>
<accession>A0A1Q3DUM0</accession>
<evidence type="ECO:0000313" key="6">
    <source>
        <dbReference type="Proteomes" id="UP000188533"/>
    </source>
</evidence>
<gene>
    <name evidence="5" type="ORF">LENED_000055</name>
</gene>
<comment type="cofactor">
    <cofactor evidence="3">
        <name>Mn(2+)</name>
        <dbReference type="ChEBI" id="CHEBI:29035"/>
    </cofactor>
    <text evidence="3">Binds 2 manganese ions per subunit.</text>
</comment>
<dbReference type="Gene3D" id="2.60.120.10">
    <property type="entry name" value="Jelly Rolls"/>
    <property type="match status" value="2"/>
</dbReference>
<feature type="binding site" evidence="3">
    <location>
        <position position="242"/>
    </location>
    <ligand>
        <name>Mn(2+)</name>
        <dbReference type="ChEBI" id="CHEBI:29035"/>
        <label>1</label>
    </ligand>
</feature>
<dbReference type="GO" id="GO:0046872">
    <property type="term" value="F:metal ion binding"/>
    <property type="evidence" value="ECO:0007669"/>
    <property type="project" value="UniProtKB-KW"/>
</dbReference>
<keyword evidence="1 3" id="KW-0479">Metal-binding</keyword>
<dbReference type="SUPFAM" id="SSF51182">
    <property type="entry name" value="RmlC-like cupins"/>
    <property type="match status" value="1"/>
</dbReference>
<feature type="active site" description="Proton donor" evidence="2">
    <location>
        <position position="482"/>
    </location>
</feature>
<dbReference type="InterPro" id="IPR051610">
    <property type="entry name" value="GPI/OXD"/>
</dbReference>
<dbReference type="Proteomes" id="UP000188533">
    <property type="component" value="Unassembled WGS sequence"/>
</dbReference>
<evidence type="ECO:0000313" key="5">
    <source>
        <dbReference type="EMBL" id="GAV98665.1"/>
    </source>
</evidence>
<feature type="binding site" evidence="3">
    <location>
        <position position="424"/>
    </location>
    <ligand>
        <name>Mn(2+)</name>
        <dbReference type="ChEBI" id="CHEBI:29035"/>
        <label>2</label>
    </ligand>
</feature>
<dbReference type="PANTHER" id="PTHR35848:SF9">
    <property type="entry name" value="SLL1358 PROTEIN"/>
    <property type="match status" value="1"/>
</dbReference>
<evidence type="ECO:0000256" key="3">
    <source>
        <dbReference type="PIRSR" id="PIRSR617774-2"/>
    </source>
</evidence>
<proteinExistence type="predicted"/>
<feature type="binding site" evidence="3">
    <location>
        <position position="236"/>
    </location>
    <ligand>
        <name>Mn(2+)</name>
        <dbReference type="ChEBI" id="CHEBI:29035"/>
        <label>1</label>
    </ligand>
</feature>
<evidence type="ECO:0000259" key="4">
    <source>
        <dbReference type="SMART" id="SM00835"/>
    </source>
</evidence>
<protein>
    <submittedName>
        <fullName evidence="5">Oxalate decarboxylase</fullName>
    </submittedName>
</protein>
<dbReference type="InterPro" id="IPR006045">
    <property type="entry name" value="Cupin_1"/>
</dbReference>
<comment type="caution">
    <text evidence="5">The sequence shown here is derived from an EMBL/GenBank/DDBJ whole genome shotgun (WGS) entry which is preliminary data.</text>
</comment>
<dbReference type="InterPro" id="IPR014710">
    <property type="entry name" value="RmlC-like_jellyroll"/>
</dbReference>
<dbReference type="Pfam" id="PF00190">
    <property type="entry name" value="Cupin_1"/>
    <property type="match status" value="2"/>
</dbReference>
<feature type="binding site" evidence="3">
    <location>
        <position position="238"/>
    </location>
    <ligand>
        <name>Mn(2+)</name>
        <dbReference type="ChEBI" id="CHEBI:29035"/>
        <label>1</label>
    </ligand>
</feature>
<dbReference type="GO" id="GO:0033609">
    <property type="term" value="P:oxalate metabolic process"/>
    <property type="evidence" value="ECO:0007669"/>
    <property type="project" value="InterPro"/>
</dbReference>
<feature type="domain" description="Cupin type-1" evidence="4">
    <location>
        <begin position="193"/>
        <end position="341"/>
    </location>
</feature>
<keyword evidence="3" id="KW-0464">Manganese</keyword>
<dbReference type="InterPro" id="IPR011051">
    <property type="entry name" value="RmlC_Cupin_sf"/>
</dbReference>
<dbReference type="STRING" id="5353.A0A1Q3DUM0"/>